<sequence>MPDPRPLRLWLGTHDYPPSSETSNPRTRRAQLRRALQDTSELAQETGGMADTERRPRTSLLSPINRRRQRSPSPDSGADGSSREATTAREGRGQRNKRRRLNVDAAPAPAPPPIKYGHFGQVEPGRLKLEIISCDGGEHVDPRHPGLYLGVKNILQHDKSVYCSVRRGCNIILKHADDTPFCLEKLHIVGPEHGFTAPVRGGLVYIAMTLQDLQKYIDPSPPAHGAGIDTLSPSRHRQNEYVPDGHLRESPERLTLSDALRDEQVNYGLSDRVAHTPLGQHLIRQREEAERTAADSYRPTEEEANYYGADFGFSSTDPEAHCEIPGLPSSDDLPGSVADSEGERVPVTVVSDEDVGPEEISSQEVLDFRLQRLRLQGRRVYTRSPGLYGDSEEDGPLTSRVARRFNGLRFDANREEELQLARVRERQARRDAAERAADNERRFAESVARFQASRRAEVAGGGRWSEILGGREGSLGPVRGPRTVSPEPRVPAFDNDARAARPGLSSGSEDAALHSEDTIHANINTNTTHTTDADDGVTRARFRIKEGKHKVTLKFSPAVSGRFVMLSLWGDGADDAAGLFGVGGRDGVLLGERGGGLEGGNVDVQSVVLKGYGGGRFFPSRVGV</sequence>
<reference evidence="2 3" key="1">
    <citation type="submission" date="2017-03" db="EMBL/GenBank/DDBJ databases">
        <title>Genomes of endolithic fungi from Antarctica.</title>
        <authorList>
            <person name="Coleine C."/>
            <person name="Masonjones S."/>
            <person name="Stajich J.E."/>
        </authorList>
    </citation>
    <scope>NUCLEOTIDE SEQUENCE [LARGE SCALE GENOMIC DNA]</scope>
    <source>
        <strain evidence="2 3">CCFEE 5184</strain>
    </source>
</reference>
<dbReference type="AlphaFoldDB" id="A0A4V6WL65"/>
<feature type="region of interest" description="Disordered" evidence="1">
    <location>
        <begin position="1"/>
        <end position="119"/>
    </location>
</feature>
<feature type="region of interest" description="Disordered" evidence="1">
    <location>
        <begin position="469"/>
        <end position="510"/>
    </location>
</feature>
<dbReference type="Proteomes" id="UP000309340">
    <property type="component" value="Unassembled WGS sequence"/>
</dbReference>
<organism evidence="2 3">
    <name type="scientific">Friedmanniomyces simplex</name>
    <dbReference type="NCBI Taxonomy" id="329884"/>
    <lineage>
        <taxon>Eukaryota</taxon>
        <taxon>Fungi</taxon>
        <taxon>Dikarya</taxon>
        <taxon>Ascomycota</taxon>
        <taxon>Pezizomycotina</taxon>
        <taxon>Dothideomycetes</taxon>
        <taxon>Dothideomycetidae</taxon>
        <taxon>Mycosphaerellales</taxon>
        <taxon>Teratosphaeriaceae</taxon>
        <taxon>Friedmanniomyces</taxon>
    </lineage>
</organism>
<dbReference type="OrthoDB" id="2351940at2759"/>
<accession>A0A4V6WL65</accession>
<comment type="caution">
    <text evidence="2">The sequence shown here is derived from an EMBL/GenBank/DDBJ whole genome shotgun (WGS) entry which is preliminary data.</text>
</comment>
<evidence type="ECO:0000313" key="3">
    <source>
        <dbReference type="Proteomes" id="UP000309340"/>
    </source>
</evidence>
<evidence type="ECO:0000313" key="2">
    <source>
        <dbReference type="EMBL" id="TKA76569.1"/>
    </source>
</evidence>
<protein>
    <submittedName>
        <fullName evidence="2">Uncharacterized protein</fullName>
    </submittedName>
</protein>
<feature type="compositionally biased region" description="Low complexity" evidence="1">
    <location>
        <begin position="71"/>
        <end position="80"/>
    </location>
</feature>
<dbReference type="STRING" id="329884.A0A4V6WL65"/>
<dbReference type="EMBL" id="NAJQ01000159">
    <property type="protein sequence ID" value="TKA76569.1"/>
    <property type="molecule type" value="Genomic_DNA"/>
</dbReference>
<name>A0A4V6WL65_9PEZI</name>
<feature type="compositionally biased region" description="Basic and acidic residues" evidence="1">
    <location>
        <begin position="237"/>
        <end position="247"/>
    </location>
</feature>
<proteinExistence type="predicted"/>
<evidence type="ECO:0000256" key="1">
    <source>
        <dbReference type="SAM" id="MobiDB-lite"/>
    </source>
</evidence>
<feature type="region of interest" description="Disordered" evidence="1">
    <location>
        <begin position="221"/>
        <end position="247"/>
    </location>
</feature>
<keyword evidence="3" id="KW-1185">Reference proteome</keyword>
<gene>
    <name evidence="2" type="ORF">B0A55_04056</name>
</gene>